<name>G0N263_CAEBE</name>
<feature type="compositionally biased region" description="Low complexity" evidence="1">
    <location>
        <begin position="1"/>
        <end position="22"/>
    </location>
</feature>
<evidence type="ECO:0000256" key="1">
    <source>
        <dbReference type="SAM" id="MobiDB-lite"/>
    </source>
</evidence>
<gene>
    <name evidence="2" type="ORF">CAEBREN_20052</name>
</gene>
<keyword evidence="3" id="KW-1185">Reference proteome</keyword>
<dbReference type="InParanoid" id="G0N263"/>
<sequence>MVSAQAAQKAEAPQKAPAQAQDPQDDGSTTMTSQELALKAQEAELQALLDATPTVKRLNDEREKVGRRIARTELELRNLVWKGAESQKGAESSSQKRAELQKELWELRESIREKYGPDEELKCYTKRQELEWKLRDVRRELKVWNNARIKNITYEKAAADQKRRDKSKANEKERKRVKRARAFIDKWLGRPAVDYSNQEGSEAWEKWYAQLSNPYVE</sequence>
<feature type="compositionally biased region" description="Basic and acidic residues" evidence="1">
    <location>
        <begin position="157"/>
        <end position="174"/>
    </location>
</feature>
<feature type="region of interest" description="Disordered" evidence="1">
    <location>
        <begin position="156"/>
        <end position="177"/>
    </location>
</feature>
<protein>
    <submittedName>
        <fullName evidence="2">Uncharacterized protein</fullName>
    </submittedName>
</protein>
<evidence type="ECO:0000313" key="3">
    <source>
        <dbReference type="Proteomes" id="UP000008068"/>
    </source>
</evidence>
<proteinExistence type="predicted"/>
<organism evidence="3">
    <name type="scientific">Caenorhabditis brenneri</name>
    <name type="common">Nematode worm</name>
    <dbReference type="NCBI Taxonomy" id="135651"/>
    <lineage>
        <taxon>Eukaryota</taxon>
        <taxon>Metazoa</taxon>
        <taxon>Ecdysozoa</taxon>
        <taxon>Nematoda</taxon>
        <taxon>Chromadorea</taxon>
        <taxon>Rhabditida</taxon>
        <taxon>Rhabditina</taxon>
        <taxon>Rhabditomorpha</taxon>
        <taxon>Rhabditoidea</taxon>
        <taxon>Rhabditidae</taxon>
        <taxon>Peloderinae</taxon>
        <taxon>Caenorhabditis</taxon>
    </lineage>
</organism>
<feature type="region of interest" description="Disordered" evidence="1">
    <location>
        <begin position="1"/>
        <end position="38"/>
    </location>
</feature>
<dbReference type="HOGENOM" id="CLU_1273261_0_0_1"/>
<dbReference type="AlphaFoldDB" id="G0N263"/>
<reference evidence="3" key="1">
    <citation type="submission" date="2011-07" db="EMBL/GenBank/DDBJ databases">
        <authorList>
            <consortium name="Caenorhabditis brenneri Sequencing and Analysis Consortium"/>
            <person name="Wilson R.K."/>
        </authorList>
    </citation>
    <scope>NUCLEOTIDE SEQUENCE [LARGE SCALE GENOMIC DNA]</scope>
    <source>
        <strain evidence="3">PB2801</strain>
    </source>
</reference>
<accession>G0N263</accession>
<dbReference type="EMBL" id="GL379829">
    <property type="protein sequence ID" value="EGT50601.1"/>
    <property type="molecule type" value="Genomic_DNA"/>
</dbReference>
<dbReference type="Proteomes" id="UP000008068">
    <property type="component" value="Unassembled WGS sequence"/>
</dbReference>
<evidence type="ECO:0000313" key="2">
    <source>
        <dbReference type="EMBL" id="EGT50601.1"/>
    </source>
</evidence>